<dbReference type="EC" id="2.3.1.-" evidence="11"/>
<evidence type="ECO:0000313" key="13">
    <source>
        <dbReference type="WBParaSite" id="L893_g3408.t1"/>
    </source>
</evidence>
<evidence type="ECO:0000256" key="1">
    <source>
        <dbReference type="ARBA" id="ARBA00004477"/>
    </source>
</evidence>
<evidence type="ECO:0000256" key="8">
    <source>
        <dbReference type="ARBA" id="ARBA00023098"/>
    </source>
</evidence>
<keyword evidence="8" id="KW-0443">Lipid metabolism</keyword>
<keyword evidence="5 11" id="KW-0812">Transmembrane</keyword>
<keyword evidence="12" id="KW-1185">Reference proteome</keyword>
<dbReference type="InterPro" id="IPR007130">
    <property type="entry name" value="DAGAT"/>
</dbReference>
<evidence type="ECO:0000256" key="11">
    <source>
        <dbReference type="RuleBase" id="RU367023"/>
    </source>
</evidence>
<sequence>MAAKPSSLVRKTLETFAVATFVFMWLILPIMCSWLPIYLLFTPLAPLVLIYGLWFAYDFQQPARGSRPIQWIRRLKLWKYFVDYFPMKLVKTADLDPKRNYILGSHPHGVFCCGVFGNICTEASGISEKFPGLTPYVLTLNGQFYFPLRREFGMAMGGVQSSRKSLRYLLNDPEKKGGKLVTIVLGGAEEVLDAHSGHFDLKLASRKGFCRFALKFGADLVPMFHFGENDAYVQSHNPQGCALRSLQVWIKDKLGICPPLITGDSIFALGKGVLPRRRPITSVVGAPILVEKTEGDPTQEQIDELHAKYCDSLRSLFDEHKAKYGVPSDVCLNIY</sequence>
<evidence type="ECO:0000256" key="10">
    <source>
        <dbReference type="ARBA" id="ARBA00023315"/>
    </source>
</evidence>
<keyword evidence="7 11" id="KW-1133">Transmembrane helix</keyword>
<dbReference type="Proteomes" id="UP000095287">
    <property type="component" value="Unplaced"/>
</dbReference>
<dbReference type="AlphaFoldDB" id="A0A1I8A8I6"/>
<dbReference type="GO" id="GO:0005789">
    <property type="term" value="C:endoplasmic reticulum membrane"/>
    <property type="evidence" value="ECO:0007669"/>
    <property type="project" value="UniProtKB-SubCell"/>
</dbReference>
<comment type="similarity">
    <text evidence="2 11">Belongs to the diacylglycerol acyltransferase family.</text>
</comment>
<evidence type="ECO:0000256" key="2">
    <source>
        <dbReference type="ARBA" id="ARBA00005420"/>
    </source>
</evidence>
<evidence type="ECO:0000256" key="5">
    <source>
        <dbReference type="ARBA" id="ARBA00022692"/>
    </source>
</evidence>
<dbReference type="PANTHER" id="PTHR12317">
    <property type="entry name" value="DIACYLGLYCEROL O-ACYLTRANSFERASE"/>
    <property type="match status" value="1"/>
</dbReference>
<evidence type="ECO:0000256" key="7">
    <source>
        <dbReference type="ARBA" id="ARBA00022989"/>
    </source>
</evidence>
<keyword evidence="6 11" id="KW-0256">Endoplasmic reticulum</keyword>
<evidence type="ECO:0000256" key="9">
    <source>
        <dbReference type="ARBA" id="ARBA00023136"/>
    </source>
</evidence>
<protein>
    <recommendedName>
        <fullName evidence="11">Acyltransferase</fullName>
        <ecNumber evidence="11">2.3.1.-</ecNumber>
    </recommendedName>
</protein>
<evidence type="ECO:0000313" key="12">
    <source>
        <dbReference type="Proteomes" id="UP000095287"/>
    </source>
</evidence>
<keyword evidence="4 11" id="KW-0808">Transferase</keyword>
<comment type="subcellular location">
    <subcellularLocation>
        <location evidence="1 11">Endoplasmic reticulum membrane</location>
        <topology evidence="1 11">Multi-pass membrane protein</topology>
    </subcellularLocation>
</comment>
<evidence type="ECO:0000256" key="4">
    <source>
        <dbReference type="ARBA" id="ARBA00022679"/>
    </source>
</evidence>
<feature type="transmembrane region" description="Helical" evidence="11">
    <location>
        <begin position="12"/>
        <end position="31"/>
    </location>
</feature>
<feature type="transmembrane region" description="Helical" evidence="11">
    <location>
        <begin position="37"/>
        <end position="57"/>
    </location>
</feature>
<dbReference type="GO" id="GO:0004144">
    <property type="term" value="F:diacylglycerol O-acyltransferase activity"/>
    <property type="evidence" value="ECO:0007669"/>
    <property type="project" value="TreeGrafter"/>
</dbReference>
<accession>A0A1I8A8I6</accession>
<keyword evidence="10" id="KW-0012">Acyltransferase</keyword>
<organism evidence="12 13">
    <name type="scientific">Steinernema glaseri</name>
    <dbReference type="NCBI Taxonomy" id="37863"/>
    <lineage>
        <taxon>Eukaryota</taxon>
        <taxon>Metazoa</taxon>
        <taxon>Ecdysozoa</taxon>
        <taxon>Nematoda</taxon>
        <taxon>Chromadorea</taxon>
        <taxon>Rhabditida</taxon>
        <taxon>Tylenchina</taxon>
        <taxon>Panagrolaimomorpha</taxon>
        <taxon>Strongyloidoidea</taxon>
        <taxon>Steinernematidae</taxon>
        <taxon>Steinernema</taxon>
    </lineage>
</organism>
<keyword evidence="3" id="KW-0444">Lipid biosynthesis</keyword>
<name>A0A1I8A8I6_9BILA</name>
<evidence type="ECO:0000256" key="3">
    <source>
        <dbReference type="ARBA" id="ARBA00022516"/>
    </source>
</evidence>
<dbReference type="Pfam" id="PF03982">
    <property type="entry name" value="DAGAT"/>
    <property type="match status" value="1"/>
</dbReference>
<dbReference type="GO" id="GO:0019432">
    <property type="term" value="P:triglyceride biosynthetic process"/>
    <property type="evidence" value="ECO:0007669"/>
    <property type="project" value="TreeGrafter"/>
</dbReference>
<evidence type="ECO:0000256" key="6">
    <source>
        <dbReference type="ARBA" id="ARBA00022824"/>
    </source>
</evidence>
<dbReference type="PANTHER" id="PTHR12317:SF71">
    <property type="entry name" value="ACYLTRANSFERASE"/>
    <property type="match status" value="1"/>
</dbReference>
<dbReference type="CDD" id="cd07987">
    <property type="entry name" value="LPLAT_MGAT-like"/>
    <property type="match status" value="1"/>
</dbReference>
<keyword evidence="9 11" id="KW-0472">Membrane</keyword>
<dbReference type="WBParaSite" id="L893_g3408.t1">
    <property type="protein sequence ID" value="L893_g3408.t1"/>
    <property type="gene ID" value="L893_g3408"/>
</dbReference>
<reference evidence="13" key="1">
    <citation type="submission" date="2016-11" db="UniProtKB">
        <authorList>
            <consortium name="WormBaseParasite"/>
        </authorList>
    </citation>
    <scope>IDENTIFICATION</scope>
</reference>
<proteinExistence type="inferred from homology"/>